<dbReference type="OrthoDB" id="9765204at2"/>
<keyword evidence="2" id="KW-0964">Secreted</keyword>
<reference evidence="6 7" key="1">
    <citation type="submission" date="2018-10" db="EMBL/GenBank/DDBJ databases">
        <title>Genomic Encyclopedia of Archaeal and Bacterial Type Strains, Phase II (KMG-II): from individual species to whole genera.</title>
        <authorList>
            <person name="Goeker M."/>
        </authorList>
    </citation>
    <scope>NUCLEOTIDE SEQUENCE [LARGE SCALE GENOMIC DNA]</scope>
    <source>
        <strain evidence="6 7">DSM 14219</strain>
    </source>
</reference>
<dbReference type="InterPro" id="IPR006530">
    <property type="entry name" value="YD"/>
</dbReference>
<dbReference type="NCBIfam" id="TIGR03696">
    <property type="entry name" value="Rhs_assc_core"/>
    <property type="match status" value="1"/>
</dbReference>
<comment type="caution">
    <text evidence="6">The sequence shown here is derived from an EMBL/GenBank/DDBJ whole genome shotgun (WGS) entry which is preliminary data.</text>
</comment>
<dbReference type="Gene3D" id="2.180.10.10">
    <property type="entry name" value="RHS repeat-associated core"/>
    <property type="match status" value="1"/>
</dbReference>
<dbReference type="GO" id="GO:0005737">
    <property type="term" value="C:cytoplasm"/>
    <property type="evidence" value="ECO:0007669"/>
    <property type="project" value="InterPro"/>
</dbReference>
<dbReference type="InterPro" id="IPR031325">
    <property type="entry name" value="RHS_repeat"/>
</dbReference>
<dbReference type="Proteomes" id="UP000272428">
    <property type="component" value="Unassembled WGS sequence"/>
</dbReference>
<dbReference type="RefSeq" id="WP_121462498.1">
    <property type="nucleotide sequence ID" value="NZ_RBXB01000003.1"/>
</dbReference>
<dbReference type="NCBIfam" id="TIGR01643">
    <property type="entry name" value="YD_repeat_2x"/>
    <property type="match status" value="2"/>
</dbReference>
<dbReference type="InterPro" id="IPR028994">
    <property type="entry name" value="Integrin_alpha_N"/>
</dbReference>
<dbReference type="SUPFAM" id="SSF69318">
    <property type="entry name" value="Integrin alpha N-terminal domain"/>
    <property type="match status" value="1"/>
</dbReference>
<dbReference type="Pfam" id="PF05593">
    <property type="entry name" value="RHS_repeat"/>
    <property type="match status" value="1"/>
</dbReference>
<proteinExistence type="predicted"/>
<comment type="subcellular location">
    <subcellularLocation>
        <location evidence="1">Secreted</location>
    </subcellularLocation>
</comment>
<feature type="compositionally biased region" description="Polar residues" evidence="4">
    <location>
        <begin position="1711"/>
        <end position="1732"/>
    </location>
</feature>
<dbReference type="Pfam" id="PF12256">
    <property type="entry name" value="TcdB_toxin_midN"/>
    <property type="match status" value="1"/>
</dbReference>
<dbReference type="PANTHER" id="PTHR32305:SF15">
    <property type="entry name" value="PROTEIN RHSA-RELATED"/>
    <property type="match status" value="1"/>
</dbReference>
<dbReference type="InterPro" id="IPR022385">
    <property type="entry name" value="Rhs_assc_core"/>
</dbReference>
<evidence type="ECO:0000256" key="4">
    <source>
        <dbReference type="SAM" id="MobiDB-lite"/>
    </source>
</evidence>
<protein>
    <submittedName>
        <fullName evidence="6">RHS repeat-associated protein</fullName>
    </submittedName>
</protein>
<feature type="domain" description="Insecticide toxin TcdB middle/N-terminal" evidence="5">
    <location>
        <begin position="1886"/>
        <end position="2038"/>
    </location>
</feature>
<dbReference type="InterPro" id="IPR022045">
    <property type="entry name" value="TcdB_toxin_mid/N"/>
</dbReference>
<feature type="region of interest" description="Disordered" evidence="4">
    <location>
        <begin position="1710"/>
        <end position="1737"/>
    </location>
</feature>
<evidence type="ECO:0000256" key="2">
    <source>
        <dbReference type="ARBA" id="ARBA00022525"/>
    </source>
</evidence>
<sequence length="3412" mass="377209">MKKPLLSVVRQNTKLLHSIIFFTCWSQLHAHANSLFLHKDSNVIPIMEVSSSSGERDENIEPEKEKRISEVSESRDENKAENNTQSNTITPAITASQRNTVHPGVYGKTRYYLSDIKEGTIGTDADHPIDQVYDNIFNVSLDEKINPAYQYTLEYDLYGAKSYKEISKVINDELAVEGNILQKNEGWVHQSEPIAVSSVNQGRNTIIFTIPYLSKYSYKVRNIQIGVSEKKQNLEKINEKYNAATISKFVTHIGNAEKINLGSAELAIPQGVLRNSENFSITALRDIDMPALSPEMVNVTSQNAGYRFLPHGEHFSAPAKVSIGYDKSKIPTGYTEQDIRTYYFNKKEKKWVALDKDTLNHQQNVLVSKTTHFTDMVNGILKVPESPETGSYAPNSIKDIKAANPSEGIVSIAPPSPNSMGSVTTNFPIKLPAGRAGMQPSLNVSYSSEGGNGWMGMGWDMSIPAVTIDTRWGVPRYDGGMETEIYSLGGEQLTFEVSPGVFVMPNRNEGFEKARQADRQFYPRIEGAYNRIIRKGSNPTNYVWVITSKDGTTSYFGGDETGVQDNAVLKDANGNIGYWALYKTVDANKNYVKYLYDNTAYQGTTGNGGQQIYPKEINYTLHETSNPPQSYKVTFNTDTNRSDVQIDGRLGFLTVISKRLTGVAVSYSGSNIRSYQFSYTEGAFKKQLLTAIKELDANGAEFYTNKIEYENAPSNIFGPAQSWSVQDNANVSGSGYSMLSGSSGESLGTNFGISIGMYTIPNLPTADQSLFSFRKGTFGAHGSVSNNKSNIKITLIDIDGDNLPDRVYESGGVVYFSKNLSVPGGQQKFGTSVAVSGNTSEIGKTKVSAWGVGIDGNFSNVSLGFDYSNSTSTTTSYFMDFNSDGLVDFVKDGKVFFNRIVNGIPNFYPDSAGSPSPINITASSSQQSLFDSQDQAEKKMMLEQNPLHDIVRAWVAPKTGTITVKNSFNLNQITCPNSEDCSKADGVAVSFQYKNNDPIVDNINAGDFAMHSFADQVININKGEKLYFRITSKYDGVLDQVTWNPEITYSVPSSPAVDSDNKDLTVYKAQEDFVNSNASPYYVAESGTLNLYLNKPIALSDNADITLKVNDIIIPLPQIASTSTYNNGLIGSSINLNANDKVTVKVSTDTQIDWSKFKLIPEFTGASGEKTYVQVEYTMYNDRGNFFIYPANSSDIGKKISVKASALPNFNNKNGTIVISAKTKNKLLTKTKYQVINGNNTVITTFGAPYTLTSNDVAAGNNQIYLEATVSSDDKDFINNITSISGVLFNNELNYINTPNNLSLQLPNANNTSHSDGTIVVGQSTTLYFSIGNYAANTSAILTIIDTATGNAVSFPNGTLSGQPGMATSTYANLSPGVYDYILNFYQGSSSNAYTQISISNGGSETTMTSFTNTPPHKPILTPQNPTIALNSDQYDSRFGILYRGWGGFILNGNNLAKNSIQEAYSLDHNYANKGTVAEMKVDETRLALSNAYGSDPGTNPPVNVPTVDANGNVTIPDNNSSLSKNYFIMTNSNINNSDKGRLLDVDPTIYIAQNVTNASRLGVHSIDANFDNYSLGQVSGDQLNAPSIKMKNQSVSVAGGVSLGGVVGINASHTLFSQGQSVRNVLDYNGDGFPDDFNKKDIKLTSPIGAPSNSGLDFLNINHSQSISSASTEGLSTGYSFSHGESSRMAFIRTAGSKNKDRFNNVEKAISSSHESQKGSTRLSISGNAEQSNERSEKTFLDINGDGLPDLYDNGSFSLSVGRKDFANNASWNTGEASKGTAFTTGVGGGISLFWGSFEGGVNTTNTESDTKEELIDINGDGLPDKAVYSGSTAKVYINNGKGIENSPLSDITGSSNFHTDQSKSIGGNVGATILIPIPTNPTATTGLKLNISLGVSAGKSTSKTKSTLKDMNGDGYPDFVTSDDENNIMVSLNQIGTTNLLKKVTTPMGGSWEVTYERLGNTYDMPQSKYVLKSVITNDGFTGDNAFSPDVSKITVDYKVPYYSRRERLFYGFKNLTINQIDTKQGGAASNIVYRKTEQLYNNKNYYLKGNLLIETLYDAQNKIWNLKENTYSLKYINNTNSPFPYKETENEKTYQNYAAFVAPEYVINTFYQDGLAGKYTSTLFKKYDQWGNVIEVEDSGDPDIGASEVLNSIVAYTLVNPAAYIIMPTSVKNTAQGVTREKRAEYNANGDLTKMIVRNSGVDYSGYDFEYDTYGNITKSTGPANYNNQRFFNQYTYDDNVKTYPVKVQDVFGYSSKTQYDFRFGLPTLTEDMNLQPMKFVYDAKARTTEIVGPYEMFNNIPWTIKFEYSPITNAPQNASNAQSYALTKHYDPEYTDSTINTITIADGFGAAIQVKKTGDIHNEGVKYIVAGKVEQDAFGRALKTYYPTTESVGASNTQYNASVDNIEPTINQYDVLDRVVYTKLPGENLFSTITYGFGTDVQGRNMFQTIFKDELGSVKKTYTDIKGRTTSVHEVSNTGDIKTQFTHDAIGEILQVKDVQNNITTSVYDDLGRRTSYTHPDSGVTTYKYDKASNMTSKTNSANEVVEYQYDYTRLKAVNYPVYPENNVKYYYGNALDASAMDNNAVGKLWYQTDATGTQYLKYGRLGELTYQRRSVAVPGAGVYWFGTEWKYDTWNRVKSIIYPDGEIVNYKYNRAGNLNNVSSDKDGNHYKMINGVGYDKFEQRVYLANGNGTETTYEYETNRRRLLKMYAKNSSRYFMQNTYQYDVVSNVMQVHNNAPIVNGLLGGGTNHAFGYDDLYRLTSASGNWRGINTQAQEERHRYTVTMTYDNMHNIMSKTQKHEWTTGATNNNWTALEPTSYRLNYKYEDAAHPHAPSTIIDEPNLVPSSTCCNPNDPGVKFQQYSYDQKGNPLGIIQETCGFDEQKTVYQWDEENRLRFVDTNPSTPEVDGAAIYTYDAGGERIIKDVLQSGILARTAADPSLAGPPPPQYFGTTHNTGLYPNGLLTLNFSYDDNGTVTEPRYTKHYYAGSQRIVSKIGTSQNIGIFDCNWLIIPLGGTTPPINPVNVSNAILQTATQSSLNVMQVNSITPPPNYGQNAGYNGNCVNNYTGPKEEQIYWFHPDHLGSSSYITGADGEVTQNIEYFPSGEVFVENHNKASNNSPYKFNAKELDAETGYYYYGARYYNPRVSLWLNVDPLAEKFAGRSPYEYTFSNSIKFIDPLGLEGKGVIEVKNGKETKISNVGDDIGVDFLIYKDGKNQGKVGVRDQKTGKINLNFNPGINLNVAKRGNSVDWETITDEFFNGTGPTRSLFSGNHPAIQELSSDESNFAYEARSNFMEKGGNFGGVYIDYTPIVWNLESGHRMWEQMMGSTGVEWYRLGDNILYIMTDQKNKKSWYLHLPVKNVERTKSRNGSWTYPEKSTTHQLYMWMEPVSVTEKKYKTRGRSNR</sequence>
<dbReference type="GO" id="GO:0005576">
    <property type="term" value="C:extracellular region"/>
    <property type="evidence" value="ECO:0007669"/>
    <property type="project" value="UniProtKB-SubCell"/>
</dbReference>
<evidence type="ECO:0000313" key="7">
    <source>
        <dbReference type="Proteomes" id="UP000272428"/>
    </source>
</evidence>
<evidence type="ECO:0000259" key="5">
    <source>
        <dbReference type="Pfam" id="PF12256"/>
    </source>
</evidence>
<feature type="compositionally biased region" description="Basic and acidic residues" evidence="4">
    <location>
        <begin position="54"/>
        <end position="80"/>
    </location>
</feature>
<evidence type="ECO:0000313" key="6">
    <source>
        <dbReference type="EMBL" id="RKS96494.1"/>
    </source>
</evidence>
<evidence type="ECO:0000256" key="3">
    <source>
        <dbReference type="ARBA" id="ARBA00023026"/>
    </source>
</evidence>
<dbReference type="Pfam" id="PF03534">
    <property type="entry name" value="SpvB"/>
    <property type="match status" value="1"/>
</dbReference>
<dbReference type="EMBL" id="RBXB01000003">
    <property type="protein sequence ID" value="RKS96494.1"/>
    <property type="molecule type" value="Genomic_DNA"/>
</dbReference>
<organism evidence="6 7">
    <name type="scientific">Chryseobacterium defluvii</name>
    <dbReference type="NCBI Taxonomy" id="160396"/>
    <lineage>
        <taxon>Bacteria</taxon>
        <taxon>Pseudomonadati</taxon>
        <taxon>Bacteroidota</taxon>
        <taxon>Flavobacteriia</taxon>
        <taxon>Flavobacteriales</taxon>
        <taxon>Weeksellaceae</taxon>
        <taxon>Chryseobacterium group</taxon>
        <taxon>Chryseobacterium</taxon>
    </lineage>
</organism>
<dbReference type="InterPro" id="IPR003284">
    <property type="entry name" value="Sal_SpvB"/>
</dbReference>
<feature type="region of interest" description="Disordered" evidence="4">
    <location>
        <begin position="48"/>
        <end position="95"/>
    </location>
</feature>
<dbReference type="InterPro" id="IPR050708">
    <property type="entry name" value="T6SS_VgrG/RHS"/>
</dbReference>
<dbReference type="PANTHER" id="PTHR32305">
    <property type="match status" value="1"/>
</dbReference>
<evidence type="ECO:0000256" key="1">
    <source>
        <dbReference type="ARBA" id="ARBA00004613"/>
    </source>
</evidence>
<name>A0A495SB20_9FLAO</name>
<gene>
    <name evidence="6" type="ORF">BCF58_2919</name>
</gene>
<feature type="compositionally biased region" description="Polar residues" evidence="4">
    <location>
        <begin position="81"/>
        <end position="95"/>
    </location>
</feature>
<keyword evidence="3" id="KW-0843">Virulence</keyword>
<keyword evidence="7" id="KW-1185">Reference proteome</keyword>
<accession>A0A495SB20</accession>